<proteinExistence type="predicted"/>
<dbReference type="Proteomes" id="UP000199072">
    <property type="component" value="Unassembled WGS sequence"/>
</dbReference>
<dbReference type="EMBL" id="FNAI01000020">
    <property type="protein sequence ID" value="SDF56702.1"/>
    <property type="molecule type" value="Genomic_DNA"/>
</dbReference>
<dbReference type="Gene3D" id="2.60.40.10">
    <property type="entry name" value="Immunoglobulins"/>
    <property type="match status" value="1"/>
</dbReference>
<feature type="chain" id="PRO_5011568871" description="DUF5013 domain-containing protein" evidence="1">
    <location>
        <begin position="18"/>
        <end position="404"/>
    </location>
</feature>
<evidence type="ECO:0000259" key="2">
    <source>
        <dbReference type="Pfam" id="PF16405"/>
    </source>
</evidence>
<feature type="domain" description="DUF5013" evidence="2">
    <location>
        <begin position="240"/>
        <end position="382"/>
    </location>
</feature>
<dbReference type="Gene3D" id="2.60.120.260">
    <property type="entry name" value="Galactose-binding domain-like"/>
    <property type="match status" value="1"/>
</dbReference>
<dbReference type="InterPro" id="IPR036116">
    <property type="entry name" value="FN3_sf"/>
</dbReference>
<dbReference type="AlphaFoldDB" id="A0A1G7M4I3"/>
<dbReference type="RefSeq" id="WP_091156316.1">
    <property type="nucleotide sequence ID" value="NZ_FNAI01000020.1"/>
</dbReference>
<dbReference type="InterPro" id="IPR003961">
    <property type="entry name" value="FN3_dom"/>
</dbReference>
<protein>
    <recommendedName>
        <fullName evidence="2">DUF5013 domain-containing protein</fullName>
    </recommendedName>
</protein>
<dbReference type="InterPro" id="IPR032181">
    <property type="entry name" value="DUF5013"/>
</dbReference>
<dbReference type="SUPFAM" id="SSF49265">
    <property type="entry name" value="Fibronectin type III"/>
    <property type="match status" value="1"/>
</dbReference>
<evidence type="ECO:0000313" key="3">
    <source>
        <dbReference type="EMBL" id="SDF56702.1"/>
    </source>
</evidence>
<keyword evidence="4" id="KW-1185">Reference proteome</keyword>
<dbReference type="OrthoDB" id="1043438at2"/>
<feature type="signal peptide" evidence="1">
    <location>
        <begin position="1"/>
        <end position="17"/>
    </location>
</feature>
<accession>A0A1G7M4I3</accession>
<name>A0A1G7M4I3_9SPHI</name>
<dbReference type="Pfam" id="PF16389">
    <property type="entry name" value="DUF4998"/>
    <property type="match status" value="1"/>
</dbReference>
<dbReference type="PROSITE" id="PS51257">
    <property type="entry name" value="PROKAR_LIPOPROTEIN"/>
    <property type="match status" value="1"/>
</dbReference>
<organism evidence="3 4">
    <name type="scientific">Mucilaginibacter pineti</name>
    <dbReference type="NCBI Taxonomy" id="1391627"/>
    <lineage>
        <taxon>Bacteria</taxon>
        <taxon>Pseudomonadati</taxon>
        <taxon>Bacteroidota</taxon>
        <taxon>Sphingobacteriia</taxon>
        <taxon>Sphingobacteriales</taxon>
        <taxon>Sphingobacteriaceae</taxon>
        <taxon>Mucilaginibacter</taxon>
    </lineage>
</organism>
<reference evidence="3 4" key="1">
    <citation type="submission" date="2016-10" db="EMBL/GenBank/DDBJ databases">
        <authorList>
            <person name="de Groot N.N."/>
        </authorList>
    </citation>
    <scope>NUCLEOTIDE SEQUENCE [LARGE SCALE GENOMIC DNA]</scope>
    <source>
        <strain evidence="3 4">47C3B</strain>
    </source>
</reference>
<keyword evidence="1" id="KW-0732">Signal</keyword>
<evidence type="ECO:0000313" key="4">
    <source>
        <dbReference type="Proteomes" id="UP000199072"/>
    </source>
</evidence>
<dbReference type="CDD" id="cd00063">
    <property type="entry name" value="FN3"/>
    <property type="match status" value="1"/>
</dbReference>
<dbReference type="STRING" id="1391627.SAMN05216464_12062"/>
<evidence type="ECO:0000256" key="1">
    <source>
        <dbReference type="SAM" id="SignalP"/>
    </source>
</evidence>
<dbReference type="InterPro" id="IPR013783">
    <property type="entry name" value="Ig-like_fold"/>
</dbReference>
<gene>
    <name evidence="3" type="ORF">SAMN05216464_12062</name>
</gene>
<sequence length="404" mass="43931">MKSYIKIIFASVIFLMAAGCSKDATKYRSFLDKKELIYPGVVSSLKAAPGDNRVLLSWSPSPDPSVNKYVVYWNDNNDSTVVKATSHTSTDTVKVYINNLGEYTYTFSLVSFDDKGNRSITSNTKAVKVFGPLYSAGLINRPYNASNPSSFNGEAVTLNFNAPDTVNITTEIRYTATNGSGKTVFLGPKDNSITLTDYKVGEPILYQSSYLPLTGAIDTFYTSKFDKFPVTKDVTANYLKNAINPIQPLETDIGDRFRSPRDWIVNDAIKNKTGNSSFGSKMGGWGADQGGSLLVTTESPQPDIVSGKIYQTVKLPAGSYTFRVDMAAANYGSNPCMIIVAPGNTLPNLNGNVPGGPTIGYSDLNSHELSFVLTEETTVSIGFLMNIPAGNYWIMRGMSLVAKF</sequence>
<dbReference type="Pfam" id="PF16405">
    <property type="entry name" value="DUF5013"/>
    <property type="match status" value="1"/>
</dbReference>